<name>A0A9P3BVE2_ASPVI</name>
<organism evidence="1 2">
    <name type="scientific">Aspergillus viridinutans</name>
    <dbReference type="NCBI Taxonomy" id="75553"/>
    <lineage>
        <taxon>Eukaryota</taxon>
        <taxon>Fungi</taxon>
        <taxon>Dikarya</taxon>
        <taxon>Ascomycota</taxon>
        <taxon>Pezizomycotina</taxon>
        <taxon>Eurotiomycetes</taxon>
        <taxon>Eurotiomycetidae</taxon>
        <taxon>Eurotiales</taxon>
        <taxon>Aspergillaceae</taxon>
        <taxon>Aspergillus</taxon>
        <taxon>Aspergillus subgen. Fumigati</taxon>
    </lineage>
</organism>
<dbReference type="Proteomes" id="UP000710440">
    <property type="component" value="Unassembled WGS sequence"/>
</dbReference>
<dbReference type="OrthoDB" id="4436136at2759"/>
<evidence type="ECO:0000313" key="1">
    <source>
        <dbReference type="EMBL" id="GIK02944.1"/>
    </source>
</evidence>
<proteinExistence type="predicted"/>
<dbReference type="RefSeq" id="XP_043126130.1">
    <property type="nucleotide sequence ID" value="XM_043270195.1"/>
</dbReference>
<reference evidence="1 2" key="1">
    <citation type="submission" date="2021-02" db="EMBL/GenBank/DDBJ databases">
        <title>Pan-genome distribution and transcriptional activeness of fungal secondary metabolism genes in Aspergillus section Fumigati.</title>
        <authorList>
            <person name="Takahashi H."/>
            <person name="Umemura M."/>
            <person name="Ninomiya A."/>
            <person name="Kusuya Y."/>
            <person name="Urayama S."/>
            <person name="Shimizu M."/>
            <person name="Watanabe A."/>
            <person name="Kamei K."/>
            <person name="Yaguchi T."/>
            <person name="Hagiwara D."/>
        </authorList>
    </citation>
    <scope>NUCLEOTIDE SEQUENCE [LARGE SCALE GENOMIC DNA]</scope>
    <source>
        <strain evidence="1 2">IFM 47045</strain>
    </source>
</reference>
<dbReference type="GeneID" id="66934991"/>
<dbReference type="AlphaFoldDB" id="A0A9P3BVE2"/>
<comment type="caution">
    <text evidence="1">The sequence shown here is derived from an EMBL/GenBank/DDBJ whole genome shotgun (WGS) entry which is preliminary data.</text>
</comment>
<gene>
    <name evidence="1" type="ORF">Aspvir_007009</name>
</gene>
<keyword evidence="2" id="KW-1185">Reference proteome</keyword>
<evidence type="ECO:0000313" key="2">
    <source>
        <dbReference type="Proteomes" id="UP000710440"/>
    </source>
</evidence>
<dbReference type="EMBL" id="BOPL01000005">
    <property type="protein sequence ID" value="GIK02944.1"/>
    <property type="molecule type" value="Genomic_DNA"/>
</dbReference>
<accession>A0A9P3BVE2</accession>
<sequence length="158" mass="17339">MILPQDFPIEAQKSLYSSRDINIWQVGTFLSMTSPAKIILVPGKSASESVIFGAYFPKGTSLSGVAKSNAIFQLAPVPRVFYNSEEMSQINTDFSTTDSRLEFSVKDDVVGVITLALQSDSTGLFTAHEKGDISLTFDVDAVEVFSYEGEFVRVDTFK</sequence>
<protein>
    <submittedName>
        <fullName evidence="1">Uncharacterized protein</fullName>
    </submittedName>
</protein>